<dbReference type="OrthoDB" id="5358886at2759"/>
<keyword evidence="4" id="KW-0378">Hydrolase</keyword>
<dbReference type="InterPro" id="IPR023347">
    <property type="entry name" value="Lysozyme_dom_sf"/>
</dbReference>
<organism evidence="7">
    <name type="scientific">Eremomyces bilateralis CBS 781.70</name>
    <dbReference type="NCBI Taxonomy" id="1392243"/>
    <lineage>
        <taxon>Eukaryota</taxon>
        <taxon>Fungi</taxon>
        <taxon>Dikarya</taxon>
        <taxon>Ascomycota</taxon>
        <taxon>Pezizomycotina</taxon>
        <taxon>Dothideomycetes</taxon>
        <taxon>Dothideomycetes incertae sedis</taxon>
        <taxon>Eremomycetales</taxon>
        <taxon>Eremomycetaceae</taxon>
        <taxon>Eremomyces</taxon>
    </lineage>
</organism>
<dbReference type="GO" id="GO:0031640">
    <property type="term" value="P:killing of cells of another organism"/>
    <property type="evidence" value="ECO:0007669"/>
    <property type="project" value="UniProtKB-KW"/>
</dbReference>
<reference evidence="7 9" key="1">
    <citation type="submission" date="2020-01" db="EMBL/GenBank/DDBJ databases">
        <authorList>
            <consortium name="DOE Joint Genome Institute"/>
            <person name="Haridas S."/>
            <person name="Albert R."/>
            <person name="Binder M."/>
            <person name="Bloem J."/>
            <person name="Labutti K."/>
            <person name="Salamov A."/>
            <person name="Andreopoulos B."/>
            <person name="Baker S.E."/>
            <person name="Barry K."/>
            <person name="Bills G."/>
            <person name="Bluhm B.H."/>
            <person name="Cannon C."/>
            <person name="Castanera R."/>
            <person name="Culley D.E."/>
            <person name="Daum C."/>
            <person name="Ezra D."/>
            <person name="Gonzalez J.B."/>
            <person name="Henrissat B."/>
            <person name="Kuo A."/>
            <person name="Liang C."/>
            <person name="Lipzen A."/>
            <person name="Lutzoni F."/>
            <person name="Magnuson J."/>
            <person name="Mondo S."/>
            <person name="Nolan M."/>
            <person name="Ohm R."/>
            <person name="Pangilinan J."/>
            <person name="Park H.-J."/>
            <person name="Ramirez L."/>
            <person name="Alfaro M."/>
            <person name="Sun H."/>
            <person name="Tritt A."/>
            <person name="Yoshinaga Y."/>
            <person name="Zwiers L.-H."/>
            <person name="Turgeon B.G."/>
            <person name="Goodwin S.B."/>
            <person name="Spatafora J.W."/>
            <person name="Crous P.W."/>
            <person name="Grigoriev I.V."/>
        </authorList>
    </citation>
    <scope>NUCLEOTIDE SEQUENCE</scope>
    <source>
        <strain evidence="7 9">CBS 781.70</strain>
    </source>
</reference>
<dbReference type="PANTHER" id="PTHR38107">
    <property type="match status" value="1"/>
</dbReference>
<evidence type="ECO:0000256" key="5">
    <source>
        <dbReference type="ARBA" id="ARBA00023200"/>
    </source>
</evidence>
<proteinExistence type="inferred from homology"/>
<evidence type="ECO:0000256" key="4">
    <source>
        <dbReference type="ARBA" id="ARBA00022801"/>
    </source>
</evidence>
<dbReference type="GO" id="GO:0003796">
    <property type="term" value="F:lysozyme activity"/>
    <property type="evidence" value="ECO:0007669"/>
    <property type="project" value="UniProtKB-EC"/>
</dbReference>
<evidence type="ECO:0000313" key="8">
    <source>
        <dbReference type="Proteomes" id="UP000504638"/>
    </source>
</evidence>
<name>A0A6G1GDE2_9PEZI</name>
<keyword evidence="3" id="KW-0081">Bacteriolytic enzyme</keyword>
<dbReference type="GeneID" id="54422745"/>
<keyword evidence="2" id="KW-0929">Antimicrobial</keyword>
<comment type="catalytic activity">
    <reaction evidence="1">
        <text>Hydrolysis of (1-&gt;4)-beta-linkages between N-acetylmuramic acid and N-acetyl-D-glucosamine residues in a peptidoglycan and between N-acetyl-D-glucosamine residues in chitodextrins.</text>
        <dbReference type="EC" id="3.2.1.17"/>
    </reaction>
</comment>
<evidence type="ECO:0000256" key="6">
    <source>
        <dbReference type="ARBA" id="ARBA00023295"/>
    </source>
</evidence>
<dbReference type="SUPFAM" id="SSF53955">
    <property type="entry name" value="Lysozyme-like"/>
    <property type="match status" value="1"/>
</dbReference>
<evidence type="ECO:0000256" key="2">
    <source>
        <dbReference type="ARBA" id="ARBA00022529"/>
    </source>
</evidence>
<gene>
    <name evidence="7 9" type="ORF">P152DRAFT_491978</name>
</gene>
<dbReference type="AlphaFoldDB" id="A0A6G1GDE2"/>
<keyword evidence="8" id="KW-1185">Reference proteome</keyword>
<sequence length="265" mass="28299">ACTVLSIPGICQPIATCKGTSNPGFCPGPAGTVRCTTDPCTDIGGTCESDTTCRGISTPGICSGAADEQCCTTFPGTRGKRCQYEGINTAGLTLIKRWEGLVCAPAPDPIGLPTVGYGHLCEIENCGEVEYKFPLTADSADKLLRDDLVTYKQCLSTMLNDTVILNKNQYGALVSFTLNMGCGQMQNSTLVDRLNAGEEPVKVASEELPRWVYAGGDVLPGLVKRRADEVRLFKIPEKQIGHPPQCIGFRFDDTDDGSYTGVISK</sequence>
<keyword evidence="6" id="KW-0326">Glycosidase</keyword>
<reference evidence="9" key="2">
    <citation type="submission" date="2020-04" db="EMBL/GenBank/DDBJ databases">
        <authorList>
            <consortium name="NCBI Genome Project"/>
        </authorList>
    </citation>
    <scope>NUCLEOTIDE SEQUENCE</scope>
    <source>
        <strain evidence="9">CBS 781.70</strain>
    </source>
</reference>
<evidence type="ECO:0000256" key="3">
    <source>
        <dbReference type="ARBA" id="ARBA00022638"/>
    </source>
</evidence>
<keyword evidence="5" id="KW-1035">Host cytoplasm</keyword>
<protein>
    <submittedName>
        <fullName evidence="7 9">Lysozyme</fullName>
    </submittedName>
</protein>
<dbReference type="GO" id="GO:0009253">
    <property type="term" value="P:peptidoglycan catabolic process"/>
    <property type="evidence" value="ECO:0007669"/>
    <property type="project" value="InterPro"/>
</dbReference>
<evidence type="ECO:0000313" key="7">
    <source>
        <dbReference type="EMBL" id="KAF1816053.1"/>
    </source>
</evidence>
<dbReference type="Proteomes" id="UP000504638">
    <property type="component" value="Unplaced"/>
</dbReference>
<dbReference type="GO" id="GO:0042742">
    <property type="term" value="P:defense response to bacterium"/>
    <property type="evidence" value="ECO:0007669"/>
    <property type="project" value="UniProtKB-KW"/>
</dbReference>
<feature type="non-terminal residue" evidence="7">
    <location>
        <position position="1"/>
    </location>
</feature>
<dbReference type="Gene3D" id="1.10.530.40">
    <property type="match status" value="1"/>
</dbReference>
<dbReference type="CDD" id="cd00737">
    <property type="entry name" value="lyz_endolysin_autolysin"/>
    <property type="match status" value="1"/>
</dbReference>
<accession>A0A6G1GDE2</accession>
<dbReference type="EMBL" id="ML975150">
    <property type="protein sequence ID" value="KAF1816053.1"/>
    <property type="molecule type" value="Genomic_DNA"/>
</dbReference>
<reference evidence="9" key="3">
    <citation type="submission" date="2025-04" db="UniProtKB">
        <authorList>
            <consortium name="RefSeq"/>
        </authorList>
    </citation>
    <scope>IDENTIFICATION</scope>
    <source>
        <strain evidence="9">CBS 781.70</strain>
    </source>
</reference>
<dbReference type="GO" id="GO:0016998">
    <property type="term" value="P:cell wall macromolecule catabolic process"/>
    <property type="evidence" value="ECO:0007669"/>
    <property type="project" value="InterPro"/>
</dbReference>
<evidence type="ECO:0000313" key="9">
    <source>
        <dbReference type="RefSeq" id="XP_033537684.1"/>
    </source>
</evidence>
<dbReference type="PANTHER" id="PTHR38107:SF3">
    <property type="entry name" value="LYSOZYME RRRD-RELATED"/>
    <property type="match status" value="1"/>
</dbReference>
<dbReference type="InterPro" id="IPR033907">
    <property type="entry name" value="Endolysin_autolysin"/>
</dbReference>
<dbReference type="Pfam" id="PF00959">
    <property type="entry name" value="Phage_lysozyme"/>
    <property type="match status" value="1"/>
</dbReference>
<evidence type="ECO:0000256" key="1">
    <source>
        <dbReference type="ARBA" id="ARBA00000632"/>
    </source>
</evidence>
<dbReference type="RefSeq" id="XP_033537684.1">
    <property type="nucleotide sequence ID" value="XM_033682175.1"/>
</dbReference>
<dbReference type="HAMAP" id="MF_04110">
    <property type="entry name" value="ENDOLYSIN_T4"/>
    <property type="match status" value="1"/>
</dbReference>
<dbReference type="InterPro" id="IPR034690">
    <property type="entry name" value="Endolysin_T4_type"/>
</dbReference>
<dbReference type="InterPro" id="IPR023346">
    <property type="entry name" value="Lysozyme-like_dom_sf"/>
</dbReference>
<dbReference type="InterPro" id="IPR051018">
    <property type="entry name" value="Bacteriophage_GH24"/>
</dbReference>
<dbReference type="InterPro" id="IPR002196">
    <property type="entry name" value="Glyco_hydro_24"/>
</dbReference>